<keyword evidence="2" id="KW-1185">Reference proteome</keyword>
<evidence type="ECO:0000313" key="2">
    <source>
        <dbReference type="Proteomes" id="UP000008311"/>
    </source>
</evidence>
<sequence>MGRNTQVITIHAQAPAKPALGETCNGCGVCCAAEPCPVSLALLWPHRAPCRALIWSDPAQRYLCGMVSEPARFLRWLPAGMNDIASRIFKRWIAADTACDADVALAE</sequence>
<reference evidence="2" key="1">
    <citation type="journal article" date="2010" name="Nat. Biotechnol.">
        <title>Draft genome sequence of the oilseed species Ricinus communis.</title>
        <authorList>
            <person name="Chan A.P."/>
            <person name="Crabtree J."/>
            <person name="Zhao Q."/>
            <person name="Lorenzi H."/>
            <person name="Orvis J."/>
            <person name="Puiu D."/>
            <person name="Melake-Berhan A."/>
            <person name="Jones K.M."/>
            <person name="Redman J."/>
            <person name="Chen G."/>
            <person name="Cahoon E.B."/>
            <person name="Gedil M."/>
            <person name="Stanke M."/>
            <person name="Haas B.J."/>
            <person name="Wortman J.R."/>
            <person name="Fraser-Liggett C.M."/>
            <person name="Ravel J."/>
            <person name="Rabinowicz P.D."/>
        </authorList>
    </citation>
    <scope>NUCLEOTIDE SEQUENCE [LARGE SCALE GENOMIC DNA]</scope>
    <source>
        <strain evidence="2">cv. Hale</strain>
    </source>
</reference>
<organism evidence="1 2">
    <name type="scientific">Ricinus communis</name>
    <name type="common">Castor bean</name>
    <dbReference type="NCBI Taxonomy" id="3988"/>
    <lineage>
        <taxon>Eukaryota</taxon>
        <taxon>Viridiplantae</taxon>
        <taxon>Streptophyta</taxon>
        <taxon>Embryophyta</taxon>
        <taxon>Tracheophyta</taxon>
        <taxon>Spermatophyta</taxon>
        <taxon>Magnoliopsida</taxon>
        <taxon>eudicotyledons</taxon>
        <taxon>Gunneridae</taxon>
        <taxon>Pentapetalae</taxon>
        <taxon>rosids</taxon>
        <taxon>fabids</taxon>
        <taxon>Malpighiales</taxon>
        <taxon>Euphorbiaceae</taxon>
        <taxon>Acalyphoideae</taxon>
        <taxon>Acalypheae</taxon>
        <taxon>Ricinus</taxon>
    </lineage>
</organism>
<dbReference type="Proteomes" id="UP000008311">
    <property type="component" value="Unassembled WGS sequence"/>
</dbReference>
<accession>B9TN95</accession>
<evidence type="ECO:0000313" key="1">
    <source>
        <dbReference type="EMBL" id="EEF22670.1"/>
    </source>
</evidence>
<dbReference type="EMBL" id="EQ991667">
    <property type="protein sequence ID" value="EEF22670.1"/>
    <property type="molecule type" value="Genomic_DNA"/>
</dbReference>
<proteinExistence type="predicted"/>
<dbReference type="AlphaFoldDB" id="B9TN95"/>
<protein>
    <recommendedName>
        <fullName evidence="3">4Fe-4S ferredoxin-type domain-containing protein</fullName>
    </recommendedName>
</protein>
<name>B9TN95_RICCO</name>
<evidence type="ECO:0008006" key="3">
    <source>
        <dbReference type="Google" id="ProtNLM"/>
    </source>
</evidence>
<gene>
    <name evidence="1" type="ORF">RCOM_1960730</name>
</gene>
<dbReference type="InParanoid" id="B9TN95"/>